<dbReference type="Proteomes" id="UP000015105">
    <property type="component" value="Chromosome 7D"/>
</dbReference>
<organism evidence="2 3">
    <name type="scientific">Aegilops tauschii subsp. strangulata</name>
    <name type="common">Goatgrass</name>
    <dbReference type="NCBI Taxonomy" id="200361"/>
    <lineage>
        <taxon>Eukaryota</taxon>
        <taxon>Viridiplantae</taxon>
        <taxon>Streptophyta</taxon>
        <taxon>Embryophyta</taxon>
        <taxon>Tracheophyta</taxon>
        <taxon>Spermatophyta</taxon>
        <taxon>Magnoliopsida</taxon>
        <taxon>Liliopsida</taxon>
        <taxon>Poales</taxon>
        <taxon>Poaceae</taxon>
        <taxon>BOP clade</taxon>
        <taxon>Pooideae</taxon>
        <taxon>Triticodae</taxon>
        <taxon>Triticeae</taxon>
        <taxon>Triticinae</taxon>
        <taxon>Aegilops</taxon>
    </lineage>
</organism>
<sequence length="77" mass="8546">MRFLIMHERATPGSVRDRRPAGRRPALPPPGNMPAGYFPSHACIARSASGLPTTYHPQRPTYRNHVLSTSIHGAWTN</sequence>
<dbReference type="Gramene" id="AET7Gv20327500.1">
    <property type="protein sequence ID" value="AET7Gv20327500.1"/>
    <property type="gene ID" value="AET7Gv20327500"/>
</dbReference>
<proteinExistence type="predicted"/>
<reference evidence="3" key="2">
    <citation type="journal article" date="2017" name="Nat. Plants">
        <title>The Aegilops tauschii genome reveals multiple impacts of transposons.</title>
        <authorList>
            <person name="Zhao G."/>
            <person name="Zou C."/>
            <person name="Li K."/>
            <person name="Wang K."/>
            <person name="Li T."/>
            <person name="Gao L."/>
            <person name="Zhang X."/>
            <person name="Wang H."/>
            <person name="Yang Z."/>
            <person name="Liu X."/>
            <person name="Jiang W."/>
            <person name="Mao L."/>
            <person name="Kong X."/>
            <person name="Jiao Y."/>
            <person name="Jia J."/>
        </authorList>
    </citation>
    <scope>NUCLEOTIDE SEQUENCE [LARGE SCALE GENOMIC DNA]</scope>
    <source>
        <strain evidence="3">cv. AL8/78</strain>
    </source>
</reference>
<name>A0A453QUC9_AEGTS</name>
<evidence type="ECO:0000256" key="1">
    <source>
        <dbReference type="SAM" id="MobiDB-lite"/>
    </source>
</evidence>
<dbReference type="EnsemblPlants" id="AET7Gv20327500.1">
    <property type="protein sequence ID" value="AET7Gv20327500.1"/>
    <property type="gene ID" value="AET7Gv20327500"/>
</dbReference>
<evidence type="ECO:0000313" key="3">
    <source>
        <dbReference type="Proteomes" id="UP000015105"/>
    </source>
</evidence>
<keyword evidence="3" id="KW-1185">Reference proteome</keyword>
<accession>A0A453QUC9</accession>
<reference evidence="2" key="4">
    <citation type="submission" date="2019-03" db="UniProtKB">
        <authorList>
            <consortium name="EnsemblPlants"/>
        </authorList>
    </citation>
    <scope>IDENTIFICATION</scope>
</reference>
<dbReference type="AlphaFoldDB" id="A0A453QUC9"/>
<protein>
    <submittedName>
        <fullName evidence="2">Uncharacterized protein</fullName>
    </submittedName>
</protein>
<feature type="compositionally biased region" description="Basic and acidic residues" evidence="1">
    <location>
        <begin position="1"/>
        <end position="20"/>
    </location>
</feature>
<evidence type="ECO:0000313" key="2">
    <source>
        <dbReference type="EnsemblPlants" id="AET7Gv20327500.1"/>
    </source>
</evidence>
<reference evidence="2" key="5">
    <citation type="journal article" date="2021" name="G3 (Bethesda)">
        <title>Aegilops tauschii genome assembly Aet v5.0 features greater sequence contiguity and improved annotation.</title>
        <authorList>
            <person name="Wang L."/>
            <person name="Zhu T."/>
            <person name="Rodriguez J.C."/>
            <person name="Deal K.R."/>
            <person name="Dubcovsky J."/>
            <person name="McGuire P.E."/>
            <person name="Lux T."/>
            <person name="Spannagl M."/>
            <person name="Mayer K.F.X."/>
            <person name="Baldrich P."/>
            <person name="Meyers B.C."/>
            <person name="Huo N."/>
            <person name="Gu Y.Q."/>
            <person name="Zhou H."/>
            <person name="Devos K.M."/>
            <person name="Bennetzen J.L."/>
            <person name="Unver T."/>
            <person name="Budak H."/>
            <person name="Gulick P.J."/>
            <person name="Galiba G."/>
            <person name="Kalapos B."/>
            <person name="Nelson D.R."/>
            <person name="Li P."/>
            <person name="You F.M."/>
            <person name="Luo M.C."/>
            <person name="Dvorak J."/>
        </authorList>
    </citation>
    <scope>NUCLEOTIDE SEQUENCE [LARGE SCALE GENOMIC DNA]</scope>
    <source>
        <strain evidence="2">cv. AL8/78</strain>
    </source>
</reference>
<reference evidence="3" key="1">
    <citation type="journal article" date="2014" name="Science">
        <title>Ancient hybridizations among the ancestral genomes of bread wheat.</title>
        <authorList>
            <consortium name="International Wheat Genome Sequencing Consortium,"/>
            <person name="Marcussen T."/>
            <person name="Sandve S.R."/>
            <person name="Heier L."/>
            <person name="Spannagl M."/>
            <person name="Pfeifer M."/>
            <person name="Jakobsen K.S."/>
            <person name="Wulff B.B."/>
            <person name="Steuernagel B."/>
            <person name="Mayer K.F."/>
            <person name="Olsen O.A."/>
        </authorList>
    </citation>
    <scope>NUCLEOTIDE SEQUENCE [LARGE SCALE GENOMIC DNA]</scope>
    <source>
        <strain evidence="3">cv. AL8/78</strain>
    </source>
</reference>
<feature type="region of interest" description="Disordered" evidence="1">
    <location>
        <begin position="1"/>
        <end position="33"/>
    </location>
</feature>
<reference evidence="2" key="3">
    <citation type="journal article" date="2017" name="Nature">
        <title>Genome sequence of the progenitor of the wheat D genome Aegilops tauschii.</title>
        <authorList>
            <person name="Luo M.C."/>
            <person name="Gu Y.Q."/>
            <person name="Puiu D."/>
            <person name="Wang H."/>
            <person name="Twardziok S.O."/>
            <person name="Deal K.R."/>
            <person name="Huo N."/>
            <person name="Zhu T."/>
            <person name="Wang L."/>
            <person name="Wang Y."/>
            <person name="McGuire P.E."/>
            <person name="Liu S."/>
            <person name="Long H."/>
            <person name="Ramasamy R.K."/>
            <person name="Rodriguez J.C."/>
            <person name="Van S.L."/>
            <person name="Yuan L."/>
            <person name="Wang Z."/>
            <person name="Xia Z."/>
            <person name="Xiao L."/>
            <person name="Anderson O.D."/>
            <person name="Ouyang S."/>
            <person name="Liang Y."/>
            <person name="Zimin A.V."/>
            <person name="Pertea G."/>
            <person name="Qi P."/>
            <person name="Bennetzen J.L."/>
            <person name="Dai X."/>
            <person name="Dawson M.W."/>
            <person name="Muller H.G."/>
            <person name="Kugler K."/>
            <person name="Rivarola-Duarte L."/>
            <person name="Spannagl M."/>
            <person name="Mayer K.F.X."/>
            <person name="Lu F.H."/>
            <person name="Bevan M.W."/>
            <person name="Leroy P."/>
            <person name="Li P."/>
            <person name="You F.M."/>
            <person name="Sun Q."/>
            <person name="Liu Z."/>
            <person name="Lyons E."/>
            <person name="Wicker T."/>
            <person name="Salzberg S.L."/>
            <person name="Devos K.M."/>
            <person name="Dvorak J."/>
        </authorList>
    </citation>
    <scope>NUCLEOTIDE SEQUENCE [LARGE SCALE GENOMIC DNA]</scope>
    <source>
        <strain evidence="2">cv. AL8/78</strain>
    </source>
</reference>